<comment type="caution">
    <text evidence="4">The sequence shown here is derived from an EMBL/GenBank/DDBJ whole genome shotgun (WGS) entry which is preliminary data.</text>
</comment>
<accession>A0ABS5SCY8</accession>
<dbReference type="SMART" id="SM00448">
    <property type="entry name" value="REC"/>
    <property type="match status" value="1"/>
</dbReference>
<dbReference type="Gene3D" id="2.40.10.220">
    <property type="entry name" value="predicted glycosyltransferase like domains"/>
    <property type="match status" value="1"/>
</dbReference>
<protein>
    <submittedName>
        <fullName evidence="4">Response regulator</fullName>
    </submittedName>
</protein>
<evidence type="ECO:0000313" key="5">
    <source>
        <dbReference type="Proteomes" id="UP000756860"/>
    </source>
</evidence>
<feature type="domain" description="Response regulatory" evidence="3">
    <location>
        <begin position="5"/>
        <end position="121"/>
    </location>
</feature>
<gene>
    <name evidence="4" type="ORF">KI810_09235</name>
</gene>
<dbReference type="Pfam" id="PF07238">
    <property type="entry name" value="PilZ"/>
    <property type="match status" value="1"/>
</dbReference>
<dbReference type="SUPFAM" id="SSF141371">
    <property type="entry name" value="PilZ domain-like"/>
    <property type="match status" value="1"/>
</dbReference>
<evidence type="ECO:0000313" key="4">
    <source>
        <dbReference type="EMBL" id="MBT0653238.1"/>
    </source>
</evidence>
<dbReference type="InterPro" id="IPR011006">
    <property type="entry name" value="CheY-like_superfamily"/>
</dbReference>
<keyword evidence="1 2" id="KW-0597">Phosphoprotein</keyword>
<dbReference type="PANTHER" id="PTHR44591:SF20">
    <property type="entry name" value="PROTEIN PILH"/>
    <property type="match status" value="1"/>
</dbReference>
<dbReference type="PANTHER" id="PTHR44591">
    <property type="entry name" value="STRESS RESPONSE REGULATOR PROTEIN 1"/>
    <property type="match status" value="1"/>
</dbReference>
<sequence length="236" mass="26236">MAAPKILLVDDVKLFIELEKSFLTHSDVSVLTAEDGEEALEIVRRERPDLVFLDIHMPKLNGVACCTAIKSDPDLLFIPVIMVTTAGHEEEIELCNKAGCDDYLTKPVERKAFLEKARAYLPNIERREPRVQLQTPALFRDGKGVCAAAVADISSGGIYLTTDYPVTQNDAMELAFFLPNSEVGLIDIKGRVAWLNSGKSRKKWDMPVGFGVEYTSISDDARQAIQEMIDSSEQEE</sequence>
<evidence type="ECO:0000259" key="3">
    <source>
        <dbReference type="PROSITE" id="PS50110"/>
    </source>
</evidence>
<dbReference type="InterPro" id="IPR009875">
    <property type="entry name" value="PilZ_domain"/>
</dbReference>
<evidence type="ECO:0000256" key="2">
    <source>
        <dbReference type="PROSITE-ProRule" id="PRU00169"/>
    </source>
</evidence>
<proteinExistence type="predicted"/>
<evidence type="ECO:0000256" key="1">
    <source>
        <dbReference type="ARBA" id="ARBA00022553"/>
    </source>
</evidence>
<dbReference type="InterPro" id="IPR050595">
    <property type="entry name" value="Bact_response_regulator"/>
</dbReference>
<dbReference type="PROSITE" id="PS50110">
    <property type="entry name" value="RESPONSE_REGULATORY"/>
    <property type="match status" value="1"/>
</dbReference>
<name>A0ABS5SCY8_9BACT</name>
<dbReference type="Pfam" id="PF00072">
    <property type="entry name" value="Response_reg"/>
    <property type="match status" value="1"/>
</dbReference>
<organism evidence="4 5">
    <name type="scientific">Geomobilimonas luticola</name>
    <dbReference type="NCBI Taxonomy" id="1114878"/>
    <lineage>
        <taxon>Bacteria</taxon>
        <taxon>Pseudomonadati</taxon>
        <taxon>Thermodesulfobacteriota</taxon>
        <taxon>Desulfuromonadia</taxon>
        <taxon>Geobacterales</taxon>
        <taxon>Geobacteraceae</taxon>
        <taxon>Geomobilimonas</taxon>
    </lineage>
</organism>
<dbReference type="RefSeq" id="WP_214175244.1">
    <property type="nucleotide sequence ID" value="NZ_JAHCVK010000003.1"/>
</dbReference>
<dbReference type="Proteomes" id="UP000756860">
    <property type="component" value="Unassembled WGS sequence"/>
</dbReference>
<dbReference type="InterPro" id="IPR001789">
    <property type="entry name" value="Sig_transdc_resp-reg_receiver"/>
</dbReference>
<reference evidence="4 5" key="1">
    <citation type="submission" date="2021-05" db="EMBL/GenBank/DDBJ databases">
        <title>The draft genome of Geobacter luticola JCM 17780.</title>
        <authorList>
            <person name="Xu Z."/>
            <person name="Masuda Y."/>
            <person name="Itoh H."/>
            <person name="Senoo K."/>
        </authorList>
    </citation>
    <scope>NUCLEOTIDE SEQUENCE [LARGE SCALE GENOMIC DNA]</scope>
    <source>
        <strain evidence="4 5">JCM 17780</strain>
    </source>
</reference>
<keyword evidence="5" id="KW-1185">Reference proteome</keyword>
<dbReference type="EMBL" id="JAHCVK010000003">
    <property type="protein sequence ID" value="MBT0653238.1"/>
    <property type="molecule type" value="Genomic_DNA"/>
</dbReference>
<dbReference type="SUPFAM" id="SSF52172">
    <property type="entry name" value="CheY-like"/>
    <property type="match status" value="1"/>
</dbReference>
<feature type="modified residue" description="4-aspartylphosphate" evidence="2">
    <location>
        <position position="54"/>
    </location>
</feature>
<dbReference type="Gene3D" id="3.40.50.2300">
    <property type="match status" value="1"/>
</dbReference>